<organism evidence="1 2">
    <name type="scientific">Paenibacillus oenotherae</name>
    <dbReference type="NCBI Taxonomy" id="1435645"/>
    <lineage>
        <taxon>Bacteria</taxon>
        <taxon>Bacillati</taxon>
        <taxon>Bacillota</taxon>
        <taxon>Bacilli</taxon>
        <taxon>Bacillales</taxon>
        <taxon>Paenibacillaceae</taxon>
        <taxon>Paenibacillus</taxon>
    </lineage>
</organism>
<proteinExistence type="predicted"/>
<accession>A0ABS7D3Q9</accession>
<dbReference type="RefSeq" id="WP_219871793.1">
    <property type="nucleotide sequence ID" value="NZ_JAHZIJ010000003.1"/>
</dbReference>
<keyword evidence="2" id="KW-1185">Reference proteome</keyword>
<evidence type="ECO:0008006" key="3">
    <source>
        <dbReference type="Google" id="ProtNLM"/>
    </source>
</evidence>
<evidence type="ECO:0000313" key="2">
    <source>
        <dbReference type="Proteomes" id="UP000812277"/>
    </source>
</evidence>
<name>A0ABS7D3Q9_9BACL</name>
<dbReference type="EMBL" id="JAHZIJ010000003">
    <property type="protein sequence ID" value="MBW7474565.1"/>
    <property type="molecule type" value="Genomic_DNA"/>
</dbReference>
<comment type="caution">
    <text evidence="1">The sequence shown here is derived from an EMBL/GenBank/DDBJ whole genome shotgun (WGS) entry which is preliminary data.</text>
</comment>
<sequence>MSLKNKKMAIATALSLLLLLALVTVVIVIFMKPVFYPTVEKSMTRTDIEPIMNRFPRLEKVEKAVWQVDRIGESHFGPSSYRMKGYIFLSEQMIKQLENSYEWVEVSNWKPSIHLTLSQVNAHHWTYSEEFNDYVVPNNYIGKFYWDSNNKLFYFEVDND</sequence>
<gene>
    <name evidence="1" type="ORF">K0T92_07390</name>
</gene>
<dbReference type="Proteomes" id="UP000812277">
    <property type="component" value="Unassembled WGS sequence"/>
</dbReference>
<reference evidence="1 2" key="1">
    <citation type="submission" date="2021-07" db="EMBL/GenBank/DDBJ databases">
        <title>Paenibacillus radiodurans sp. nov., isolated from the southeastern edge of Tengger Desert.</title>
        <authorList>
            <person name="Zhang G."/>
        </authorList>
    </citation>
    <scope>NUCLEOTIDE SEQUENCE [LARGE SCALE GENOMIC DNA]</scope>
    <source>
        <strain evidence="1 2">DT7-4</strain>
    </source>
</reference>
<protein>
    <recommendedName>
        <fullName evidence="3">DUF5590 domain-containing protein</fullName>
    </recommendedName>
</protein>
<evidence type="ECO:0000313" key="1">
    <source>
        <dbReference type="EMBL" id="MBW7474565.1"/>
    </source>
</evidence>